<sequence>MSASAQVLGYGLPPALRALVDRHQAARAKTTADQSVARRIRDGVRSGGLPVKGLTVYVHDGAVSLYGTLPSSAVREDVLGLVSRVPGVRRIVDHLRIADA</sequence>
<dbReference type="InterPro" id="IPR007055">
    <property type="entry name" value="BON_dom"/>
</dbReference>
<dbReference type="Pfam" id="PF04972">
    <property type="entry name" value="BON"/>
    <property type="match status" value="1"/>
</dbReference>
<accession>A0A271J1P6</accession>
<evidence type="ECO:0000259" key="1">
    <source>
        <dbReference type="PROSITE" id="PS50914"/>
    </source>
</evidence>
<name>A0A271J1P6_9BACT</name>
<feature type="domain" description="BON" evidence="1">
    <location>
        <begin position="32"/>
        <end position="99"/>
    </location>
</feature>
<proteinExistence type="predicted"/>
<comment type="caution">
    <text evidence="2">The sequence shown here is derived from an EMBL/GenBank/DDBJ whole genome shotgun (WGS) entry which is preliminary data.</text>
</comment>
<dbReference type="AlphaFoldDB" id="A0A271J1P6"/>
<dbReference type="PROSITE" id="PS50914">
    <property type="entry name" value="BON"/>
    <property type="match status" value="1"/>
</dbReference>
<evidence type="ECO:0000313" key="3">
    <source>
        <dbReference type="Proteomes" id="UP000216339"/>
    </source>
</evidence>
<dbReference type="RefSeq" id="WP_179299627.1">
    <property type="nucleotide sequence ID" value="NZ_MQWD01000001.1"/>
</dbReference>
<evidence type="ECO:0000313" key="2">
    <source>
        <dbReference type="EMBL" id="PAP77280.1"/>
    </source>
</evidence>
<reference evidence="2 3" key="1">
    <citation type="submission" date="2016-11" db="EMBL/GenBank/DDBJ databases">
        <title>Study of marine rhodopsin-containing bacteria.</title>
        <authorList>
            <person name="Yoshizawa S."/>
            <person name="Kumagai Y."/>
            <person name="Kogure K."/>
        </authorList>
    </citation>
    <scope>NUCLEOTIDE SEQUENCE [LARGE SCALE GENOMIC DNA]</scope>
    <source>
        <strain evidence="2 3">SAORIC-28</strain>
    </source>
</reference>
<organism evidence="2 3">
    <name type="scientific">Rubrivirga marina</name>
    <dbReference type="NCBI Taxonomy" id="1196024"/>
    <lineage>
        <taxon>Bacteria</taxon>
        <taxon>Pseudomonadati</taxon>
        <taxon>Rhodothermota</taxon>
        <taxon>Rhodothermia</taxon>
        <taxon>Rhodothermales</taxon>
        <taxon>Rubricoccaceae</taxon>
        <taxon>Rubrivirga</taxon>
    </lineage>
</organism>
<protein>
    <recommendedName>
        <fullName evidence="1">BON domain-containing protein</fullName>
    </recommendedName>
</protein>
<keyword evidence="3" id="KW-1185">Reference proteome</keyword>
<gene>
    <name evidence="2" type="ORF">BSZ37_12965</name>
</gene>
<dbReference type="Gene3D" id="3.30.1340.30">
    <property type="match status" value="1"/>
</dbReference>
<dbReference type="EMBL" id="MQWD01000001">
    <property type="protein sequence ID" value="PAP77280.1"/>
    <property type="molecule type" value="Genomic_DNA"/>
</dbReference>
<dbReference type="Proteomes" id="UP000216339">
    <property type="component" value="Unassembled WGS sequence"/>
</dbReference>